<dbReference type="Gene3D" id="1.10.3170.10">
    <property type="entry name" value="Recbcd, chain B, domain 2"/>
    <property type="match status" value="1"/>
</dbReference>
<evidence type="ECO:0000259" key="18">
    <source>
        <dbReference type="PROSITE" id="PS51217"/>
    </source>
</evidence>
<dbReference type="AlphaFoldDB" id="A0A169GUZ0"/>
<dbReference type="InterPro" id="IPR014016">
    <property type="entry name" value="UvrD-like_ATP-bd"/>
</dbReference>
<feature type="binding site" evidence="15">
    <location>
        <position position="959"/>
    </location>
    <ligand>
        <name>Mg(2+)</name>
        <dbReference type="ChEBI" id="CHEBI:18420"/>
    </ligand>
</feature>
<evidence type="ECO:0000256" key="15">
    <source>
        <dbReference type="HAMAP-Rule" id="MF_01485"/>
    </source>
</evidence>
<dbReference type="Gene3D" id="3.90.320.10">
    <property type="match status" value="1"/>
</dbReference>
<evidence type="ECO:0000256" key="2">
    <source>
        <dbReference type="ARBA" id="ARBA00022723"/>
    </source>
</evidence>
<evidence type="ECO:0000256" key="10">
    <source>
        <dbReference type="ARBA" id="ARBA00023125"/>
    </source>
</evidence>
<dbReference type="Gene3D" id="3.40.50.300">
    <property type="entry name" value="P-loop containing nucleotide triphosphate hydrolases"/>
    <property type="match status" value="2"/>
</dbReference>
<dbReference type="EC" id="3.1.11.5" evidence="15"/>
<dbReference type="PATRIC" id="fig|445710.3.peg.2439"/>
<comment type="cofactor">
    <cofactor evidence="15">
        <name>Mg(2+)</name>
        <dbReference type="ChEBI" id="CHEBI:18420"/>
    </cofactor>
    <text evidence="15">Binds 1 Mg(2+) ion per subunit.</text>
</comment>
<dbReference type="InterPro" id="IPR004586">
    <property type="entry name" value="RecB"/>
</dbReference>
<dbReference type="InterPro" id="IPR027417">
    <property type="entry name" value="P-loop_NTPase"/>
</dbReference>
<dbReference type="PROSITE" id="PS51198">
    <property type="entry name" value="UVRD_HELICASE_ATP_BIND"/>
    <property type="match status" value="1"/>
</dbReference>
<evidence type="ECO:0000256" key="3">
    <source>
        <dbReference type="ARBA" id="ARBA00022741"/>
    </source>
</evidence>
<dbReference type="CDD" id="cd22352">
    <property type="entry name" value="RecB_C-like"/>
    <property type="match status" value="1"/>
</dbReference>
<dbReference type="PANTHER" id="PTHR11070:SF23">
    <property type="entry name" value="RECBCD ENZYME SUBUNIT RECB"/>
    <property type="match status" value="1"/>
</dbReference>
<dbReference type="SUPFAM" id="SSF52980">
    <property type="entry name" value="Restriction endonuclease-like"/>
    <property type="match status" value="1"/>
</dbReference>
<dbReference type="EC" id="5.6.2.4" evidence="15"/>
<dbReference type="STRING" id="445710.ATSB10_24450"/>
<evidence type="ECO:0000256" key="9">
    <source>
        <dbReference type="ARBA" id="ARBA00022842"/>
    </source>
</evidence>
<dbReference type="SUPFAM" id="SSF52540">
    <property type="entry name" value="P-loop containing nucleoside triphosphate hydrolases"/>
    <property type="match status" value="1"/>
</dbReference>
<dbReference type="GO" id="GO:0003677">
    <property type="term" value="F:DNA binding"/>
    <property type="evidence" value="ECO:0007669"/>
    <property type="project" value="UniProtKB-UniRule"/>
</dbReference>
<comment type="catalytic activity">
    <reaction evidence="13 15">
        <text>Couples ATP hydrolysis with the unwinding of duplex DNA by translocating in the 3'-5' direction.</text>
        <dbReference type="EC" id="5.6.2.4"/>
    </reaction>
</comment>
<feature type="domain" description="UvrD-like helicase ATP-binding" evidence="17">
    <location>
        <begin position="7"/>
        <end position="443"/>
    </location>
</feature>
<dbReference type="InterPro" id="IPR014017">
    <property type="entry name" value="DNA_helicase_UvrD-like_C"/>
</dbReference>
<comment type="miscellaneous">
    <text evidence="15">In the RecBCD complex, RecB has a slow 3'-5' helicase, an exonuclease activity and loads RecA onto ssDNA, RecD has a fast 5'-3' helicase activity, while RecC stimulates the ATPase and processivity of the RecB helicase and contributes to recognition of the Chi site.</text>
</comment>
<comment type="similarity">
    <text evidence="15">Belongs to the helicase family. UvrD subfamily.</text>
</comment>
<dbReference type="PROSITE" id="PS51217">
    <property type="entry name" value="UVRD_HELICASE_CTER"/>
    <property type="match status" value="1"/>
</dbReference>
<reference evidence="19 20" key="1">
    <citation type="submission" date="2016-02" db="EMBL/GenBank/DDBJ databases">
        <title>Complete genome sequencing and analysis of ATSB10, Dyella thiooxydans isolated from rhizosphere soil of sunflower (Helianthus annuus L.).</title>
        <authorList>
            <person name="Lee Y."/>
            <person name="Hwangbo K."/>
            <person name="Chung H."/>
            <person name="Yoo J."/>
            <person name="Kim K.Y."/>
            <person name="Sa T.M."/>
            <person name="Um Y."/>
            <person name="Madhaiyan M."/>
        </authorList>
    </citation>
    <scope>NUCLEOTIDE SEQUENCE [LARGE SCALE GENOMIC DNA]</scope>
    <source>
        <strain evidence="19 20">ATSB10</strain>
    </source>
</reference>
<dbReference type="InterPro" id="IPR011604">
    <property type="entry name" value="PDDEXK-like_dom_sf"/>
</dbReference>
<dbReference type="Pfam" id="PF13361">
    <property type="entry name" value="UvrD_C"/>
    <property type="match status" value="1"/>
</dbReference>
<keyword evidence="20" id="KW-1185">Reference proteome</keyword>
<name>A0A169GUZ0_9GAMM</name>
<evidence type="ECO:0000259" key="17">
    <source>
        <dbReference type="PROSITE" id="PS51198"/>
    </source>
</evidence>
<dbReference type="OrthoDB" id="9810135at2"/>
<evidence type="ECO:0000256" key="7">
    <source>
        <dbReference type="ARBA" id="ARBA00022839"/>
    </source>
</evidence>
<feature type="binding site" evidence="16">
    <location>
        <begin position="28"/>
        <end position="35"/>
    </location>
    <ligand>
        <name>ATP</name>
        <dbReference type="ChEBI" id="CHEBI:30616"/>
    </ligand>
</feature>
<comment type="catalytic activity">
    <reaction evidence="15">
        <text>Exonucleolytic cleavage (in the presence of ATP) in either 5'- to 3'- or 3'- to 5'-direction to yield 5'-phosphooligonucleotides.</text>
        <dbReference type="EC" id="3.1.11.5"/>
    </reaction>
</comment>
<keyword evidence="2 15" id="KW-0479">Metal-binding</keyword>
<feature type="region of interest" description="DNA-binding and helicase activity, interacts with RecC" evidence="15">
    <location>
        <begin position="1"/>
        <end position="870"/>
    </location>
</feature>
<evidence type="ECO:0000256" key="16">
    <source>
        <dbReference type="PROSITE-ProRule" id="PRU00560"/>
    </source>
</evidence>
<evidence type="ECO:0000256" key="14">
    <source>
        <dbReference type="ARBA" id="ARBA00048988"/>
    </source>
</evidence>
<dbReference type="GO" id="GO:0005524">
    <property type="term" value="F:ATP binding"/>
    <property type="evidence" value="ECO:0007669"/>
    <property type="project" value="UniProtKB-UniRule"/>
</dbReference>
<evidence type="ECO:0000313" key="19">
    <source>
        <dbReference type="EMBL" id="AND69899.1"/>
    </source>
</evidence>
<dbReference type="Pfam" id="PF12705">
    <property type="entry name" value="PDDEXK_1"/>
    <property type="match status" value="1"/>
</dbReference>
<dbReference type="GO" id="GO:0000724">
    <property type="term" value="P:double-strand break repair via homologous recombination"/>
    <property type="evidence" value="ECO:0007669"/>
    <property type="project" value="UniProtKB-UniRule"/>
</dbReference>
<evidence type="ECO:0000256" key="5">
    <source>
        <dbReference type="ARBA" id="ARBA00022801"/>
    </source>
</evidence>
<dbReference type="Pfam" id="PF00580">
    <property type="entry name" value="UvrD-helicase"/>
    <property type="match status" value="1"/>
</dbReference>
<evidence type="ECO:0000256" key="6">
    <source>
        <dbReference type="ARBA" id="ARBA00022806"/>
    </source>
</evidence>
<dbReference type="InterPro" id="IPR011335">
    <property type="entry name" value="Restrct_endonuc-II-like"/>
</dbReference>
<keyword evidence="8 15" id="KW-0067">ATP-binding</keyword>
<dbReference type="InterPro" id="IPR000212">
    <property type="entry name" value="DNA_helicase_UvrD/REP"/>
</dbReference>
<accession>A0A169GUZ0</accession>
<keyword evidence="4 15" id="KW-0227">DNA damage</keyword>
<keyword evidence="5 15" id="KW-0378">Hydrolase</keyword>
<dbReference type="GO" id="GO:0016887">
    <property type="term" value="F:ATP hydrolysis activity"/>
    <property type="evidence" value="ECO:0007669"/>
    <property type="project" value="RHEA"/>
</dbReference>
<feature type="binding site" evidence="15">
    <location>
        <position position="1088"/>
    </location>
    <ligand>
        <name>Mg(2+)</name>
        <dbReference type="ChEBI" id="CHEBI:18420"/>
    </ligand>
</feature>
<sequence length="1188" mass="130784">MTGTAEHAAALNWSRLQLAGDGRTLIEASAGTGKTWTIAVLYLRLLLEQGLSPRAVVVTTFTDAAAQELRERLRAKLVWGEMAAADWQDGVADTAIGPDLAWLQARWQDDPTQTERDRLRLRLAQAELDLAPVGTIHSLCRRILGDFPFESGAGFQLGEMVSSEALLDEWSADLWRRLQQGEVAVPEAPASLAALRRQLKAYLQPGVALWAPDAAYLEAELPAEQAGALAAFAADKANFLPRKTALKNALLALAQWLHERGELPKASTIANLLGAESDAGEQLTVEALDAPETRALLAFATRAGRLFEYAAKADEVRAWQGWLAQVQAWREERLAARGQLSFDELIARVGSALRREDRALADRLHSAWPVALVDEFQDTDGQQYDILRAIYSDAAGVPRGRLVMIGDPKQAIYRFRGGDIHTYLRAADGADQVLRLDTNHRSSRAMVAALNQFYDVAGEVLSADPDGRIRVEPVKSSGRRDGEPYTVDGVMLAQPLQLHWQPDVPASVPARSREALDACARQIAELLASGRHRIGHRAVQPGDIAVLLPGNQDITELRTRLQRLGVPCVGAGRSSVFALDVARELQILLYGIDHASDEGAVRAALATRLYGLGFHTLKALREQPEKWLDYEQRFQQWRQLWQREGVLSAVREIIKHAARMLLAGDDGERMLTDLRHLGELLQAQADQLHGSEQLLAWFARQREGEAAGGDAADEQQLRIESDAQRVRLMTLHASKGLEFNLVFLPLMWDHTRNANDTLPVIDEPLCGRRVIGFGKAAKAQYDHEGQDERFRVLYVALTRAVHACHVYVLPPERPARANSDKPSSDPERAPLDVAIERLLAAQAAGLDLATAAPQLGGSTDGWPWRAHRLAPDAVEEGERIPRREPAPHPDARVYSFSNLVRGAHEGTLEDAAASDEAPAADAVVEALDTALPVAEPAPPHPELQALAAIRGADIGNALHAMFEHRTIGEPMTRQLGLIDRELGDAGVPLDERERPALIERIAQRLQANLEAELLPGLRLGEVMPQRQLAEMEFHYVLDGASVAALREACARHGEPALVPFTAVNQLRGRMTGKIDLILEHDGRFHVLDYKSNYLGDHLDGYTPEALRVAMDDHQYRFQALLYTVAVDRMLRQRLSGYRRDRHLGEAIYLFVRAVGLAPQAGIWRHRFDDALVEAADAALAGRLEGAAA</sequence>
<dbReference type="EMBL" id="CP014841">
    <property type="protein sequence ID" value="AND69899.1"/>
    <property type="molecule type" value="Genomic_DNA"/>
</dbReference>
<keyword evidence="9 15" id="KW-0460">Magnesium</keyword>
<evidence type="ECO:0000256" key="11">
    <source>
        <dbReference type="ARBA" id="ARBA00023204"/>
    </source>
</evidence>
<protein>
    <recommendedName>
        <fullName evidence="15">RecBCD enzyme subunit RecB</fullName>
        <ecNumber evidence="15">3.1.11.5</ecNumber>
        <ecNumber evidence="15">5.6.2.4</ecNumber>
    </recommendedName>
    <alternativeName>
        <fullName evidence="15">DNA 3'-5' helicase subunit RecB</fullName>
    </alternativeName>
    <alternativeName>
        <fullName evidence="15">Exonuclease V subunit RecB</fullName>
        <shortName evidence="15">ExoV subunit RecB</shortName>
    </alternativeName>
    <alternativeName>
        <fullName evidence="15">Helicase/nuclease RecBCD subunit RecB</fullName>
    </alternativeName>
</protein>
<dbReference type="GO" id="GO:0043138">
    <property type="term" value="F:3'-5' DNA helicase activity"/>
    <property type="evidence" value="ECO:0007669"/>
    <property type="project" value="UniProtKB-UniRule"/>
</dbReference>
<keyword evidence="1 15" id="KW-0540">Nuclease</keyword>
<keyword evidence="7 15" id="KW-0269">Exonuclease</keyword>
<dbReference type="HAMAP" id="MF_01485">
    <property type="entry name" value="RecB"/>
    <property type="match status" value="1"/>
</dbReference>
<feature type="binding site" evidence="15">
    <location>
        <position position="1075"/>
    </location>
    <ligand>
        <name>Mg(2+)</name>
        <dbReference type="ChEBI" id="CHEBI:18420"/>
    </ligand>
</feature>
<feature type="region of interest" description="Nuclease activity, interacts with RecD and RecA" evidence="15">
    <location>
        <begin position="890"/>
        <end position="1188"/>
    </location>
</feature>
<comment type="subunit">
    <text evidence="15">Heterotrimer of RecB, RecC and RecD. All subunits contribute to DNA-binding. Interacts with RecA.</text>
</comment>
<dbReference type="GO" id="GO:0005829">
    <property type="term" value="C:cytosol"/>
    <property type="evidence" value="ECO:0007669"/>
    <property type="project" value="TreeGrafter"/>
</dbReference>
<comment type="domain">
    <text evidence="15">The N-terminal DNA-binding domain is a ssDNA-dependent ATPase and has ATP-dependent 3'-5' helicase function. This domain interacts with RecC.</text>
</comment>
<comment type="domain">
    <text evidence="15">The C-terminal domain has nuclease activity and interacts with RecD. It interacts with RecA, facilitating its loading onto ssDNA.</text>
</comment>
<keyword evidence="3 15" id="KW-0547">Nucleotide-binding</keyword>
<keyword evidence="6 15" id="KW-0347">Helicase</keyword>
<keyword evidence="12 15" id="KW-0413">Isomerase</keyword>
<comment type="function">
    <text evidence="15">A helicase/nuclease that prepares dsDNA breaks (DSB) for recombinational DNA repair. Binds to DSBs and unwinds DNA via a highly rapid and processive ATP-dependent bidirectional helicase activity. Unwinds dsDNA until it encounters a Chi (crossover hotspot instigator) sequence from the 3' direction. Cuts ssDNA a few nucleotides 3' to the Chi site. The properties and activities of the enzyme are changed at Chi. The Chi-altered holoenzyme produces a long 3'-ssDNA overhang and facilitates RecA-binding to the ssDNA for homologous DNA recombination and repair. Holoenzyme degrades any linearized DNA that is unable to undergo homologous recombination. In the holoenzyme this subunit contributes ATPase, 3'-5' helicase, exonuclease activity and loads RecA onto ssDNA.</text>
</comment>
<dbReference type="GO" id="GO:0008854">
    <property type="term" value="F:exodeoxyribonuclease V activity"/>
    <property type="evidence" value="ECO:0007669"/>
    <property type="project" value="UniProtKB-EC"/>
</dbReference>
<feature type="active site" description="For nuclease activity" evidence="15">
    <location>
        <position position="1088"/>
    </location>
</feature>
<evidence type="ECO:0000256" key="12">
    <source>
        <dbReference type="ARBA" id="ARBA00023235"/>
    </source>
</evidence>
<dbReference type="GO" id="GO:0009338">
    <property type="term" value="C:exodeoxyribonuclease V complex"/>
    <property type="evidence" value="ECO:0007669"/>
    <property type="project" value="TreeGrafter"/>
</dbReference>
<dbReference type="GO" id="GO:0000287">
    <property type="term" value="F:magnesium ion binding"/>
    <property type="evidence" value="ECO:0007669"/>
    <property type="project" value="UniProtKB-UniRule"/>
</dbReference>
<dbReference type="Gene3D" id="1.10.486.10">
    <property type="entry name" value="PCRA, domain 4"/>
    <property type="match status" value="1"/>
</dbReference>
<comment type="catalytic activity">
    <reaction evidence="14 15">
        <text>ATP + H2O = ADP + phosphate + H(+)</text>
        <dbReference type="Rhea" id="RHEA:13065"/>
        <dbReference type="ChEBI" id="CHEBI:15377"/>
        <dbReference type="ChEBI" id="CHEBI:15378"/>
        <dbReference type="ChEBI" id="CHEBI:30616"/>
        <dbReference type="ChEBI" id="CHEBI:43474"/>
        <dbReference type="ChEBI" id="CHEBI:456216"/>
        <dbReference type="EC" id="5.6.2.4"/>
    </reaction>
</comment>
<evidence type="ECO:0000256" key="8">
    <source>
        <dbReference type="ARBA" id="ARBA00022840"/>
    </source>
</evidence>
<dbReference type="PANTHER" id="PTHR11070">
    <property type="entry name" value="UVRD / RECB / PCRA DNA HELICASE FAMILY MEMBER"/>
    <property type="match status" value="1"/>
</dbReference>
<keyword evidence="11 15" id="KW-0234">DNA repair</keyword>
<organism evidence="19 20">
    <name type="scientific">Dyella thiooxydans</name>
    <dbReference type="NCBI Taxonomy" id="445710"/>
    <lineage>
        <taxon>Bacteria</taxon>
        <taxon>Pseudomonadati</taxon>
        <taxon>Pseudomonadota</taxon>
        <taxon>Gammaproteobacteria</taxon>
        <taxon>Lysobacterales</taxon>
        <taxon>Rhodanobacteraceae</taxon>
        <taxon>Dyella</taxon>
    </lineage>
</organism>
<evidence type="ECO:0000256" key="1">
    <source>
        <dbReference type="ARBA" id="ARBA00022722"/>
    </source>
</evidence>
<feature type="domain" description="UvrD-like helicase C-terminal" evidence="18">
    <location>
        <begin position="451"/>
        <end position="736"/>
    </location>
</feature>
<evidence type="ECO:0000256" key="13">
    <source>
        <dbReference type="ARBA" id="ARBA00034617"/>
    </source>
</evidence>
<evidence type="ECO:0000256" key="4">
    <source>
        <dbReference type="ARBA" id="ARBA00022763"/>
    </source>
</evidence>
<dbReference type="RefSeq" id="WP_063673021.1">
    <property type="nucleotide sequence ID" value="NZ_CP014841.1"/>
</dbReference>
<keyword evidence="10 15" id="KW-0238">DNA-binding</keyword>
<dbReference type="InterPro" id="IPR038726">
    <property type="entry name" value="PDDEXK_AddAB-type"/>
</dbReference>
<dbReference type="KEGG" id="dtx:ATSB10_24450"/>
<gene>
    <name evidence="15" type="primary">recB</name>
    <name evidence="19" type="ORF">ATSB10_24450</name>
</gene>
<dbReference type="Proteomes" id="UP000077255">
    <property type="component" value="Chromosome"/>
</dbReference>
<proteinExistence type="inferred from homology"/>
<evidence type="ECO:0000313" key="20">
    <source>
        <dbReference type="Proteomes" id="UP000077255"/>
    </source>
</evidence>